<dbReference type="PROSITE" id="PS00624">
    <property type="entry name" value="GMC_OXRED_2"/>
    <property type="match status" value="1"/>
</dbReference>
<keyword evidence="5" id="KW-1185">Reference proteome</keyword>
<evidence type="ECO:0000313" key="4">
    <source>
        <dbReference type="EMBL" id="MBK1705657.1"/>
    </source>
</evidence>
<dbReference type="PIRSF" id="PIRSF000137">
    <property type="entry name" value="Alcohol_oxidase"/>
    <property type="match status" value="1"/>
</dbReference>
<name>A0AAJ0U6H9_9GAMM</name>
<dbReference type="InterPro" id="IPR007867">
    <property type="entry name" value="GMC_OxRtase_C"/>
</dbReference>
<proteinExistence type="inferred from homology"/>
<reference evidence="4" key="1">
    <citation type="submission" date="2017-08" db="EMBL/GenBank/DDBJ databases">
        <authorList>
            <person name="Imhoff J.F."/>
            <person name="Rahn T."/>
            <person name="Kuenzel S."/>
            <person name="Neulinger S.C."/>
        </authorList>
    </citation>
    <scope>NUCLEOTIDE SEQUENCE</scope>
    <source>
        <strain evidence="4">DSM 11080</strain>
    </source>
</reference>
<dbReference type="AlphaFoldDB" id="A0AAJ0U6H9"/>
<comment type="caution">
    <text evidence="4">The sequence shown here is derived from an EMBL/GenBank/DDBJ whole genome shotgun (WGS) entry which is preliminary data.</text>
</comment>
<dbReference type="Gene3D" id="3.50.50.60">
    <property type="entry name" value="FAD/NAD(P)-binding domain"/>
    <property type="match status" value="1"/>
</dbReference>
<dbReference type="SUPFAM" id="SSF54373">
    <property type="entry name" value="FAD-linked reductases, C-terminal domain"/>
    <property type="match status" value="1"/>
</dbReference>
<dbReference type="GO" id="GO:0050660">
    <property type="term" value="F:flavin adenine dinucleotide binding"/>
    <property type="evidence" value="ECO:0007669"/>
    <property type="project" value="InterPro"/>
</dbReference>
<dbReference type="PANTHER" id="PTHR11552:SF213">
    <property type="entry name" value="DEHYDROGENASE, PUTATIVE-RELATED"/>
    <property type="match status" value="1"/>
</dbReference>
<dbReference type="Gene3D" id="3.30.560.10">
    <property type="entry name" value="Glucose Oxidase, domain 3"/>
    <property type="match status" value="1"/>
</dbReference>
<feature type="binding site" evidence="2">
    <location>
        <position position="273"/>
    </location>
    <ligand>
        <name>FAD</name>
        <dbReference type="ChEBI" id="CHEBI:57692"/>
    </ligand>
</feature>
<accession>A0AAJ0U6H9</accession>
<dbReference type="Proteomes" id="UP001296776">
    <property type="component" value="Unassembled WGS sequence"/>
</dbReference>
<evidence type="ECO:0000256" key="2">
    <source>
        <dbReference type="PIRSR" id="PIRSR000137-2"/>
    </source>
</evidence>
<dbReference type="EMBL" id="NRSJ01000026">
    <property type="protein sequence ID" value="MBK1705657.1"/>
    <property type="molecule type" value="Genomic_DNA"/>
</dbReference>
<feature type="domain" description="Glucose-methanol-choline oxidoreductase N-terminal" evidence="3">
    <location>
        <begin position="327"/>
        <end position="341"/>
    </location>
</feature>
<evidence type="ECO:0000313" key="5">
    <source>
        <dbReference type="Proteomes" id="UP001296776"/>
    </source>
</evidence>
<dbReference type="InterPro" id="IPR036188">
    <property type="entry name" value="FAD/NAD-bd_sf"/>
</dbReference>
<comment type="cofactor">
    <cofactor evidence="2">
        <name>FAD</name>
        <dbReference type="ChEBI" id="CHEBI:57692"/>
    </cofactor>
</comment>
<reference evidence="4" key="2">
    <citation type="journal article" date="2020" name="Microorganisms">
        <title>Osmotic Adaptation and Compatible Solute Biosynthesis of Phototrophic Bacteria as Revealed from Genome Analyses.</title>
        <authorList>
            <person name="Imhoff J.F."/>
            <person name="Rahn T."/>
            <person name="Kunzel S."/>
            <person name="Keller A."/>
            <person name="Neulinger S.C."/>
        </authorList>
    </citation>
    <scope>NUCLEOTIDE SEQUENCE</scope>
    <source>
        <strain evidence="4">DSM 11080</strain>
    </source>
</reference>
<evidence type="ECO:0000256" key="1">
    <source>
        <dbReference type="ARBA" id="ARBA00010790"/>
    </source>
</evidence>
<dbReference type="PANTHER" id="PTHR11552">
    <property type="entry name" value="GLUCOSE-METHANOL-CHOLINE GMC OXIDOREDUCTASE"/>
    <property type="match status" value="1"/>
</dbReference>
<keyword evidence="2" id="KW-0285">Flavoprotein</keyword>
<comment type="similarity">
    <text evidence="1">Belongs to the GMC oxidoreductase family.</text>
</comment>
<dbReference type="Pfam" id="PF05199">
    <property type="entry name" value="GMC_oxred_C"/>
    <property type="match status" value="1"/>
</dbReference>
<sequence>MDYDYIVVGSGAGGGPLAANLASAGHRVLLLEAGDDAQDITEQVPAFHASASEEDSISWSFFVRHYRDENRQQRDPKHRPCSHDPSRGGIYYPRAATLGGCTQHHAMIIVRPHNSDWDGIAAITGDPSWGAEPMSRYFRRLERCEYRPFQRFLQRLLGWNPSGHSFDGWLTTTLADPKLVLGDKAIREIILDSARYALGHTRSRVPLWINRLIRTLFTRADPNDWRSVRRHRVGVRQVPLSVAHGRRNGVRQRLRQTAAEHPDRLTLRSHALVTRLLFDEDDPAANRVVGVEYLDGAHLYRADPLHCSSEAPTRQVRAAREVILCGGAFNSPQLLQLSGIGPRDVLEAAGVPVRHELPGVGANLQDRYEISVVYRMKEPFAAMRDATMTPDLKDPHFREWQRGGGIYTSNGAVLGIIDRSERRITDPDLFIFGLLSDFRGYYPGYSERIREARRYLTWTVLKAHTGNSAGRVAIRSTDPLEPPAIDFHYFDEGNAPDEADLSAVIAAIRRVRKMVRAYEHLIDDEEVPGPGCADPTDPSREYRLLADFVRDEAWGHHASCTCAIGADADPMAVLDSRLRVRGTQNLRVVDASVFPRIPGLFLVAPVYMIAEKASDLILEDAGPSPTARCD</sequence>
<organism evidence="4 5">
    <name type="scientific">Halochromatium glycolicum</name>
    <dbReference type="NCBI Taxonomy" id="85075"/>
    <lineage>
        <taxon>Bacteria</taxon>
        <taxon>Pseudomonadati</taxon>
        <taxon>Pseudomonadota</taxon>
        <taxon>Gammaproteobacteria</taxon>
        <taxon>Chromatiales</taxon>
        <taxon>Chromatiaceae</taxon>
        <taxon>Halochromatium</taxon>
    </lineage>
</organism>
<keyword evidence="2" id="KW-0274">FAD</keyword>
<dbReference type="GO" id="GO:0016614">
    <property type="term" value="F:oxidoreductase activity, acting on CH-OH group of donors"/>
    <property type="evidence" value="ECO:0007669"/>
    <property type="project" value="InterPro"/>
</dbReference>
<protein>
    <recommendedName>
        <fullName evidence="3">Glucose-methanol-choline oxidoreductase N-terminal domain-containing protein</fullName>
    </recommendedName>
</protein>
<dbReference type="InterPro" id="IPR000172">
    <property type="entry name" value="GMC_OxRdtase_N"/>
</dbReference>
<evidence type="ECO:0000259" key="3">
    <source>
        <dbReference type="PROSITE" id="PS00624"/>
    </source>
</evidence>
<dbReference type="SUPFAM" id="SSF51905">
    <property type="entry name" value="FAD/NAD(P)-binding domain"/>
    <property type="match status" value="1"/>
</dbReference>
<dbReference type="RefSeq" id="WP_200346877.1">
    <property type="nucleotide sequence ID" value="NZ_NRSJ01000026.1"/>
</dbReference>
<dbReference type="Pfam" id="PF00732">
    <property type="entry name" value="GMC_oxred_N"/>
    <property type="match status" value="1"/>
</dbReference>
<dbReference type="InterPro" id="IPR012132">
    <property type="entry name" value="GMC_OxRdtase"/>
</dbReference>
<gene>
    <name evidence="4" type="ORF">CKO40_14105</name>
</gene>